<protein>
    <submittedName>
        <fullName evidence="1">Uncharacterized protein</fullName>
    </submittedName>
</protein>
<evidence type="ECO:0000313" key="2">
    <source>
        <dbReference type="Proteomes" id="UP000201248"/>
    </source>
</evidence>
<dbReference type="Proteomes" id="UP000201248">
    <property type="component" value="Segment"/>
</dbReference>
<dbReference type="GeneID" id="29124700"/>
<accession>A0A142K8F7</accession>
<gene>
    <name evidence="1" type="primary">98</name>
    <name evidence="1" type="ORF">SEA_HOTOROBO_98</name>
</gene>
<sequence>MTAFPRCNSCGELVHPIFDWCDHEQAYLCDEHADVAADDE</sequence>
<proteinExistence type="predicted"/>
<name>A0A142K8F7_9CAUD</name>
<organism evidence="1 2">
    <name type="scientific">Gordonia phage Hotorobo</name>
    <dbReference type="NCBI Taxonomy" id="1821554"/>
    <lineage>
        <taxon>Viruses</taxon>
        <taxon>Duplodnaviria</taxon>
        <taxon>Heunggongvirae</taxon>
        <taxon>Uroviricota</taxon>
        <taxon>Caudoviricetes</taxon>
        <taxon>Montyvirus</taxon>
        <taxon>Montyvirus monty</taxon>
    </lineage>
</organism>
<dbReference type="RefSeq" id="YP_009301048.1">
    <property type="nucleotide sequence ID" value="NC_031229.1"/>
</dbReference>
<evidence type="ECO:0000313" key="1">
    <source>
        <dbReference type="EMBL" id="AMS02390.1"/>
    </source>
</evidence>
<dbReference type="KEGG" id="vg:29124700"/>
<dbReference type="EMBL" id="KU963245">
    <property type="protein sequence ID" value="AMS02390.1"/>
    <property type="molecule type" value="Genomic_DNA"/>
</dbReference>
<reference evidence="2" key="1">
    <citation type="submission" date="2016-06" db="EMBL/GenBank/DDBJ databases">
        <authorList>
            <person name="Kjaerup R.B."/>
            <person name="Dalgaard T.S."/>
            <person name="Juul-Madsen H.R."/>
        </authorList>
    </citation>
    <scope>NUCLEOTIDE SEQUENCE [LARGE SCALE GENOMIC DNA]</scope>
</reference>